<dbReference type="EMBL" id="OFSQ01000009">
    <property type="protein sequence ID" value="SOY48157.1"/>
    <property type="molecule type" value="Genomic_DNA"/>
</dbReference>
<reference evidence="1" key="1">
    <citation type="submission" date="2018-01" db="EMBL/GenBank/DDBJ databases">
        <authorList>
            <person name="Clerissi C."/>
        </authorList>
    </citation>
    <scope>NUCLEOTIDE SEQUENCE</scope>
    <source>
        <strain evidence="1">Cupriavidus sp. LMG 19464</strain>
    </source>
</reference>
<gene>
    <name evidence="1" type="ORF">CBM2587_A170223</name>
</gene>
<dbReference type="Proteomes" id="UP000256780">
    <property type="component" value="Chromosome CBM2587_a"/>
</dbReference>
<organism evidence="1">
    <name type="scientific">Cupriavidus taiwanensis</name>
    <dbReference type="NCBI Taxonomy" id="164546"/>
    <lineage>
        <taxon>Bacteria</taxon>
        <taxon>Pseudomonadati</taxon>
        <taxon>Pseudomonadota</taxon>
        <taxon>Betaproteobacteria</taxon>
        <taxon>Burkholderiales</taxon>
        <taxon>Burkholderiaceae</taxon>
        <taxon>Cupriavidus</taxon>
    </lineage>
</organism>
<name>A0A375BNG1_9BURK</name>
<dbReference type="AlphaFoldDB" id="A0A375BNG1"/>
<proteinExistence type="predicted"/>
<protein>
    <submittedName>
        <fullName evidence="1">Uncharacterized protein</fullName>
    </submittedName>
</protein>
<comment type="caution">
    <text evidence="1">The sequence shown here is derived from an EMBL/GenBank/DDBJ whole genome shotgun (WGS) entry which is preliminary data.</text>
</comment>
<sequence length="450" mass="47562">MRPRARISKRRWRGWASCSAEHGPAAAAAGKRKAPRGVLFFWAMPGPASGVVRPVVGFQLLGRCVLDRRLVLDGRLVGVGGRAAHADQLAQAGALGQHLGAVAAVGGRGGADVVLQAALERAGAGDAVLEHQRADLDVGVRVQGRGHAADGFVLVLVDLGHDLHQALRAHAAFGVRVEAGLDRDHAQDQQRVDPHLAAGQVGRLDQLRGGLRRHAVLARDIVRHGGLLARAAQRGAGAAGIHGHARHRDARGEVRHRRHLGIGRQAPFVDARHGRQAELAAAATAGAIAELDCRDVRRARRHGAGCGRAVGCAAGGAVASGGRAAMRGRCHGSAHQHRGCFVAGQQGGQRGAPFLAHRQRHRRNHRHHAQAVQGVLQCCAATAQRAARDRMREADLQCPTHSGYRLSEADLQGPPDAGKMKGFPTAHAYLHPLPASRATLRRAPDLNVLK</sequence>
<accession>A0A375BNG1</accession>
<evidence type="ECO:0000313" key="1">
    <source>
        <dbReference type="EMBL" id="SOY48157.1"/>
    </source>
</evidence>